<evidence type="ECO:0000256" key="10">
    <source>
        <dbReference type="ARBA" id="ARBA00022679"/>
    </source>
</evidence>
<feature type="domain" description="PEP-utilising enzyme C-terminal" evidence="21">
    <location>
        <begin position="251"/>
        <end position="530"/>
    </location>
</feature>
<evidence type="ECO:0000259" key="20">
    <source>
        <dbReference type="Pfam" id="PF00391"/>
    </source>
</evidence>
<keyword evidence="9 16" id="KW-0762">Sugar transport</keyword>
<dbReference type="InterPro" id="IPR008731">
    <property type="entry name" value="PTS_EIN"/>
</dbReference>
<comment type="catalytic activity">
    <reaction evidence="1 16">
        <text>L-histidyl-[protein] + phosphoenolpyruvate = N(pros)-phospho-L-histidyl-[protein] + pyruvate</text>
        <dbReference type="Rhea" id="RHEA:23880"/>
        <dbReference type="Rhea" id="RHEA-COMP:9745"/>
        <dbReference type="Rhea" id="RHEA-COMP:9746"/>
        <dbReference type="ChEBI" id="CHEBI:15361"/>
        <dbReference type="ChEBI" id="CHEBI:29979"/>
        <dbReference type="ChEBI" id="CHEBI:58702"/>
        <dbReference type="ChEBI" id="CHEBI:64837"/>
        <dbReference type="EC" id="2.7.3.9"/>
    </reaction>
</comment>
<evidence type="ECO:0000256" key="2">
    <source>
        <dbReference type="ARBA" id="ARBA00001946"/>
    </source>
</evidence>
<evidence type="ECO:0000256" key="18">
    <source>
        <dbReference type="PIRSR" id="PIRSR000732-2"/>
    </source>
</evidence>
<feature type="domain" description="PEP-utilising enzyme mobile" evidence="20">
    <location>
        <begin position="148"/>
        <end position="218"/>
    </location>
</feature>
<comment type="similarity">
    <text evidence="4 16">Belongs to the PEP-utilizing enzyme family.</text>
</comment>
<dbReference type="InterPro" id="IPR015813">
    <property type="entry name" value="Pyrv/PenolPyrv_kinase-like_dom"/>
</dbReference>
<dbReference type="InterPro" id="IPR040442">
    <property type="entry name" value="Pyrv_kinase-like_dom_sf"/>
</dbReference>
<dbReference type="GO" id="GO:0009401">
    <property type="term" value="P:phosphoenolpyruvate-dependent sugar phosphotransferase system"/>
    <property type="evidence" value="ECO:0007669"/>
    <property type="project" value="UniProtKB-KW"/>
</dbReference>
<feature type="active site" description="Proton donor" evidence="17">
    <location>
        <position position="492"/>
    </location>
</feature>
<comment type="cofactor">
    <cofactor evidence="2 16 19">
        <name>Mg(2+)</name>
        <dbReference type="ChEBI" id="CHEBI:18420"/>
    </cofactor>
</comment>
<evidence type="ECO:0000256" key="6">
    <source>
        <dbReference type="ARBA" id="ARBA00016544"/>
    </source>
</evidence>
<dbReference type="STRING" id="375.BKD09_RS11330"/>
<accession>A0A0A3Z168</accession>
<evidence type="ECO:0000256" key="1">
    <source>
        <dbReference type="ARBA" id="ARBA00000683"/>
    </source>
</evidence>
<dbReference type="PIRSF" id="PIRSF000732">
    <property type="entry name" value="PTS_enzyme_I"/>
    <property type="match status" value="1"/>
</dbReference>
<dbReference type="InterPro" id="IPR024692">
    <property type="entry name" value="PTS_EI"/>
</dbReference>
<feature type="active site" description="Tele-phosphohistidine intermediate" evidence="17">
    <location>
        <position position="182"/>
    </location>
</feature>
<dbReference type="InterPro" id="IPR036637">
    <property type="entry name" value="Phosphohistidine_dom_sf"/>
</dbReference>
<protein>
    <recommendedName>
        <fullName evidence="6 16">Phosphoenolpyruvate-protein phosphotransferase</fullName>
        <ecNumber evidence="5 16">2.7.3.9</ecNumber>
    </recommendedName>
    <alternativeName>
        <fullName evidence="15 16">Phosphotransferase system, enzyme I</fullName>
    </alternativeName>
</protein>
<dbReference type="InterPro" id="IPR000121">
    <property type="entry name" value="PEP_util_C"/>
</dbReference>
<dbReference type="InterPro" id="IPR006318">
    <property type="entry name" value="PTS_EI-like"/>
</dbReference>
<evidence type="ECO:0000313" key="23">
    <source>
        <dbReference type="EMBL" id="KGT79628.1"/>
    </source>
</evidence>
<feature type="binding site" evidence="18">
    <location>
        <begin position="444"/>
        <end position="445"/>
    </location>
    <ligand>
        <name>phosphoenolpyruvate</name>
        <dbReference type="ChEBI" id="CHEBI:58702"/>
    </ligand>
</feature>
<dbReference type="InterPro" id="IPR050499">
    <property type="entry name" value="PEP-utilizing_PTS_enzyme"/>
</dbReference>
<evidence type="ECO:0000256" key="4">
    <source>
        <dbReference type="ARBA" id="ARBA00007837"/>
    </source>
</evidence>
<dbReference type="Gene3D" id="3.20.20.60">
    <property type="entry name" value="Phosphoenolpyruvate-binding domains"/>
    <property type="match status" value="1"/>
</dbReference>
<dbReference type="GO" id="GO:0008965">
    <property type="term" value="F:phosphoenolpyruvate-protein phosphotransferase activity"/>
    <property type="evidence" value="ECO:0007669"/>
    <property type="project" value="UniProtKB-EC"/>
</dbReference>
<dbReference type="GO" id="GO:0016301">
    <property type="term" value="F:kinase activity"/>
    <property type="evidence" value="ECO:0007669"/>
    <property type="project" value="UniProtKB-KW"/>
</dbReference>
<dbReference type="RefSeq" id="WP_028160805.1">
    <property type="nucleotide sequence ID" value="NZ_JANUDC010000001.1"/>
</dbReference>
<feature type="binding site" evidence="19">
    <location>
        <position position="423"/>
    </location>
    <ligand>
        <name>Mg(2+)</name>
        <dbReference type="ChEBI" id="CHEBI:18420"/>
    </ligand>
</feature>
<feature type="binding site" evidence="18">
    <location>
        <position position="455"/>
    </location>
    <ligand>
        <name>phosphoenolpyruvate</name>
        <dbReference type="ChEBI" id="CHEBI:58702"/>
    </ligand>
</feature>
<evidence type="ECO:0000313" key="24">
    <source>
        <dbReference type="Proteomes" id="UP000030377"/>
    </source>
</evidence>
<dbReference type="Gene3D" id="3.50.30.10">
    <property type="entry name" value="Phosphohistidine domain"/>
    <property type="match status" value="1"/>
</dbReference>
<keyword evidence="11 16" id="KW-0598">Phosphotransferase system</keyword>
<dbReference type="InterPro" id="IPR008279">
    <property type="entry name" value="PEP-util_enz_mobile_dom"/>
</dbReference>
<name>A0A0A3Z168_BRAJP</name>
<dbReference type="NCBIfam" id="TIGR01417">
    <property type="entry name" value="PTS_I_fam"/>
    <property type="match status" value="1"/>
</dbReference>
<evidence type="ECO:0000256" key="15">
    <source>
        <dbReference type="ARBA" id="ARBA00033235"/>
    </source>
</evidence>
<dbReference type="PANTHER" id="PTHR46244:SF6">
    <property type="entry name" value="PHOSPHOENOLPYRUVATE-PROTEIN PHOSPHOTRANSFERASE"/>
    <property type="match status" value="1"/>
</dbReference>
<evidence type="ECO:0000256" key="7">
    <source>
        <dbReference type="ARBA" id="ARBA00022448"/>
    </source>
</evidence>
<dbReference type="Pfam" id="PF00391">
    <property type="entry name" value="PEP-utilizers"/>
    <property type="match status" value="1"/>
</dbReference>
<dbReference type="EC" id="2.7.3.9" evidence="5 16"/>
<dbReference type="Gene3D" id="1.10.274.10">
    <property type="entry name" value="PtsI, HPr-binding domain"/>
    <property type="match status" value="1"/>
</dbReference>
<evidence type="ECO:0000256" key="11">
    <source>
        <dbReference type="ARBA" id="ARBA00022683"/>
    </source>
</evidence>
<evidence type="ECO:0000256" key="12">
    <source>
        <dbReference type="ARBA" id="ARBA00022723"/>
    </source>
</evidence>
<dbReference type="GO" id="GO:0046872">
    <property type="term" value="F:metal ion binding"/>
    <property type="evidence" value="ECO:0007669"/>
    <property type="project" value="UniProtKB-KW"/>
</dbReference>
<keyword evidence="12 16" id="KW-0479">Metal-binding</keyword>
<evidence type="ECO:0000256" key="13">
    <source>
        <dbReference type="ARBA" id="ARBA00022777"/>
    </source>
</evidence>
<evidence type="ECO:0000256" key="17">
    <source>
        <dbReference type="PIRSR" id="PIRSR000732-1"/>
    </source>
</evidence>
<keyword evidence="8 16" id="KW-0963">Cytoplasm</keyword>
<feature type="binding site" evidence="19">
    <location>
        <position position="445"/>
    </location>
    <ligand>
        <name>Mg(2+)</name>
        <dbReference type="ChEBI" id="CHEBI:18420"/>
    </ligand>
</feature>
<comment type="subcellular location">
    <subcellularLocation>
        <location evidence="3 16">Cytoplasm</location>
    </subcellularLocation>
</comment>
<evidence type="ECO:0000256" key="8">
    <source>
        <dbReference type="ARBA" id="ARBA00022490"/>
    </source>
</evidence>
<evidence type="ECO:0000256" key="3">
    <source>
        <dbReference type="ARBA" id="ARBA00004496"/>
    </source>
</evidence>
<comment type="caution">
    <text evidence="23">The sequence shown here is derived from an EMBL/GenBank/DDBJ whole genome shotgun (WGS) entry which is preliminary data.</text>
</comment>
<evidence type="ECO:0000256" key="9">
    <source>
        <dbReference type="ARBA" id="ARBA00022597"/>
    </source>
</evidence>
<dbReference type="InterPro" id="IPR036618">
    <property type="entry name" value="PtsI_HPr-bd_sf"/>
</dbReference>
<evidence type="ECO:0000256" key="19">
    <source>
        <dbReference type="PIRSR" id="PIRSR000732-3"/>
    </source>
</evidence>
<dbReference type="SUPFAM" id="SSF52009">
    <property type="entry name" value="Phosphohistidine domain"/>
    <property type="match status" value="1"/>
</dbReference>
<dbReference type="PANTHER" id="PTHR46244">
    <property type="entry name" value="PHOSPHOENOLPYRUVATE-PROTEIN PHOSPHOTRANSFERASE"/>
    <property type="match status" value="1"/>
</dbReference>
<evidence type="ECO:0000256" key="14">
    <source>
        <dbReference type="ARBA" id="ARBA00022842"/>
    </source>
</evidence>
<evidence type="ECO:0000256" key="5">
    <source>
        <dbReference type="ARBA" id="ARBA00012232"/>
    </source>
</evidence>
<comment type="function">
    <text evidence="16">General (non sugar-specific) component of the phosphoenolpyruvate-dependent sugar phosphotransferase system (sugar PTS). This major carbohydrate active-transport system catalyzes the phosphorylation of incoming sugar substrates concomitantly with their translocation across the cell membrane. Enzyme I transfers the phosphoryl group from phosphoenolpyruvate (PEP) to the phosphoryl carrier protein (HPr).</text>
</comment>
<dbReference type="SUPFAM" id="SSF47831">
    <property type="entry name" value="Enzyme I of the PEP:sugar phosphotransferase system HPr-binding (sub)domain"/>
    <property type="match status" value="1"/>
</dbReference>
<keyword evidence="7 16" id="KW-0813">Transport</keyword>
<dbReference type="EMBL" id="JRPN01000010">
    <property type="protein sequence ID" value="KGT79628.1"/>
    <property type="molecule type" value="Genomic_DNA"/>
</dbReference>
<keyword evidence="23" id="KW-0670">Pyruvate</keyword>
<dbReference type="Pfam" id="PF05524">
    <property type="entry name" value="PEP-utilisers_N"/>
    <property type="match status" value="1"/>
</dbReference>
<dbReference type="Proteomes" id="UP000030377">
    <property type="component" value="Unassembled WGS sequence"/>
</dbReference>
<evidence type="ECO:0000259" key="21">
    <source>
        <dbReference type="Pfam" id="PF02896"/>
    </source>
</evidence>
<dbReference type="PRINTS" id="PR01736">
    <property type="entry name" value="PHPHTRNFRASE"/>
</dbReference>
<feature type="domain" description="Phosphotransferase system enzyme I N-terminal" evidence="22">
    <location>
        <begin position="8"/>
        <end position="121"/>
    </location>
</feature>
<gene>
    <name evidence="23" type="ORF">MA20_12350</name>
</gene>
<evidence type="ECO:0000256" key="16">
    <source>
        <dbReference type="PIRNR" id="PIRNR000732"/>
    </source>
</evidence>
<dbReference type="AlphaFoldDB" id="A0A0A3Z168"/>
<feature type="binding site" evidence="18">
    <location>
        <position position="289"/>
    </location>
    <ligand>
        <name>phosphoenolpyruvate</name>
        <dbReference type="ChEBI" id="CHEBI:58702"/>
    </ligand>
</feature>
<sequence>MAEIQLIGRAASPGLAFGPVAVLTSAVAGRMASEDPEQEAAALRAAIGGARAQLAEQIKMIQSEAADILEFQAAMLEDDALTDTAYELIAIGIAADHAWRRALDLEIAGYRAAEDEYFRARAVDIVDIRDRVLAHLGGVDVVAGVAGGSIVAAEDITPSTFLATDWSQGGAIALASGSPSSHVAMLARARGAPMVVGLGPLSWHGQPPVLALVDGDAGRVIFDPEPETIRLFELRMVAAKAELAVAEATSLAPAFVANGRRITILLNVAGPEDLANLDPAVCDGIGLVRTEFLFEAAHGLPDEETQYRVYRDILVWAQDKPVTIRTLDAGGDKQVPGLTVEGESNPFLGLRGIRLSLARPEVFRMQLRALCRAAVHGTLKVMLPMVAVPSELDRANEILDAEFTALQAKGVACARPPLGIMVEVPAAALRAADFGAAFYSIGSNDLTQYTMAAARDIGAVADLNDTSNPAVLALIAATVEAGLKRGVEVSLCGDAAANTHLTAALLATGLTTLSVSPIAVARLKAAIAKVSS</sequence>
<keyword evidence="14 16" id="KW-0460">Magnesium</keyword>
<keyword evidence="10 16" id="KW-0808">Transferase</keyword>
<proteinExistence type="inferred from homology"/>
<dbReference type="SUPFAM" id="SSF51621">
    <property type="entry name" value="Phosphoenolpyruvate/pyruvate domain"/>
    <property type="match status" value="1"/>
</dbReference>
<organism evidence="23 24">
    <name type="scientific">Bradyrhizobium japonicum</name>
    <dbReference type="NCBI Taxonomy" id="375"/>
    <lineage>
        <taxon>Bacteria</taxon>
        <taxon>Pseudomonadati</taxon>
        <taxon>Pseudomonadota</taxon>
        <taxon>Alphaproteobacteria</taxon>
        <taxon>Hyphomicrobiales</taxon>
        <taxon>Nitrobacteraceae</taxon>
        <taxon>Bradyrhizobium</taxon>
    </lineage>
</organism>
<dbReference type="Pfam" id="PF02896">
    <property type="entry name" value="PEP-utilizers_C"/>
    <property type="match status" value="1"/>
</dbReference>
<dbReference type="GO" id="GO:0005737">
    <property type="term" value="C:cytoplasm"/>
    <property type="evidence" value="ECO:0007669"/>
    <property type="project" value="UniProtKB-SubCell"/>
</dbReference>
<reference evidence="23 24" key="1">
    <citation type="submission" date="2014-09" db="EMBL/GenBank/DDBJ databases">
        <title>Draft genome of Bradyrhizobium japonicum Is-34.</title>
        <authorList>
            <person name="Tsurumaru H."/>
            <person name="Yamakawa T."/>
            <person name="Hashimoto S."/>
            <person name="Okizaki K."/>
            <person name="Kanesaki Y."/>
            <person name="Yoshikawa H."/>
            <person name="Yajima S."/>
        </authorList>
    </citation>
    <scope>NUCLEOTIDE SEQUENCE [LARGE SCALE GENOMIC DNA]</scope>
    <source>
        <strain evidence="23 24">Is-34</strain>
    </source>
</reference>
<evidence type="ECO:0000259" key="22">
    <source>
        <dbReference type="Pfam" id="PF05524"/>
    </source>
</evidence>
<feature type="binding site" evidence="18">
    <location>
        <position position="325"/>
    </location>
    <ligand>
        <name>phosphoenolpyruvate</name>
        <dbReference type="ChEBI" id="CHEBI:58702"/>
    </ligand>
</feature>
<keyword evidence="13 16" id="KW-0418">Kinase</keyword>